<sequence>MLNQLPAHSSAAAGSDVTVGHAIAAFLEQCGVKAAFGVISIHNMPILDAFALRGAIRFVTARGEAGATNMADAYARTNGSLGVCLTSTGTAAGNAAGALVEALTAGTPLLHITGQIETPYLDKSLAYIHEAPDQLSMLKAISKTAFRVRSAETAISTMKQAVQAALTAPTGPVSVEIPIDIQAALIPMPADLSPLPVSVSKPKAEALDELAKRLINARRPMLWLGGGARHAGKAVARLMNMGIGIVTSTQGRGIVAEDDVRSLGAFNLNKPVEQFYQSCDAMLVVGSRLRGNETLKYELKLPHPLYRVDTDASADGRCYTSDFFVCGDSALVLDGLADRLEGKLDIDPQFASDLAAARDMARAQLVDGLGPYASLVEQLQALAGRDFNWVRDVTVSNSTWGNRHLQIFSPLAGVHALGGGIGQGLAMGIGAAVAAAENAPGRKTFVLAGDGGFILNLGELATLVQEKADAVIILMNDKGYGVIKNIQDAIYGGRRCYVDLHTPDYSMLSESLSLRHARVSDLQDFSKVLDSALSQPGPFLLEVDMLSIGSFRTAFAGPPTKAVTTAAASTSEQSPA</sequence>
<proteinExistence type="inferred from homology"/>
<dbReference type="PANTHER" id="PTHR18968">
    <property type="entry name" value="THIAMINE PYROPHOSPHATE ENZYMES"/>
    <property type="match status" value="1"/>
</dbReference>
<evidence type="ECO:0000259" key="7">
    <source>
        <dbReference type="Pfam" id="PF02776"/>
    </source>
</evidence>
<name>A0A2S5KST0_9PROT</name>
<dbReference type="OrthoDB" id="8664451at2"/>
<evidence type="ECO:0000259" key="5">
    <source>
        <dbReference type="Pfam" id="PF00205"/>
    </source>
</evidence>
<dbReference type="GO" id="GO:0050660">
    <property type="term" value="F:flavin adenine dinucleotide binding"/>
    <property type="evidence" value="ECO:0007669"/>
    <property type="project" value="TreeGrafter"/>
</dbReference>
<dbReference type="GO" id="GO:0009099">
    <property type="term" value="P:L-valine biosynthetic process"/>
    <property type="evidence" value="ECO:0007669"/>
    <property type="project" value="TreeGrafter"/>
</dbReference>
<dbReference type="Gene3D" id="3.40.50.1220">
    <property type="entry name" value="TPP-binding domain"/>
    <property type="match status" value="1"/>
</dbReference>
<dbReference type="Pfam" id="PF00205">
    <property type="entry name" value="TPP_enzyme_M"/>
    <property type="match status" value="1"/>
</dbReference>
<dbReference type="SUPFAM" id="SSF52467">
    <property type="entry name" value="DHS-like NAD/FAD-binding domain"/>
    <property type="match status" value="1"/>
</dbReference>
<feature type="domain" description="Thiamine pyrophosphate enzyme TPP-binding" evidence="6">
    <location>
        <begin position="397"/>
        <end position="543"/>
    </location>
</feature>
<organism evidence="8 9">
    <name type="scientific">Proteobacteria bacterium 228</name>
    <dbReference type="NCBI Taxonomy" id="2083153"/>
    <lineage>
        <taxon>Bacteria</taxon>
        <taxon>Pseudomonadati</taxon>
        <taxon>Pseudomonadota</taxon>
    </lineage>
</organism>
<dbReference type="Pfam" id="PF02776">
    <property type="entry name" value="TPP_enzyme_N"/>
    <property type="match status" value="1"/>
</dbReference>
<dbReference type="InterPro" id="IPR012000">
    <property type="entry name" value="Thiamin_PyroP_enz_cen_dom"/>
</dbReference>
<dbReference type="GO" id="GO:0009097">
    <property type="term" value="P:isoleucine biosynthetic process"/>
    <property type="evidence" value="ECO:0007669"/>
    <property type="project" value="TreeGrafter"/>
</dbReference>
<gene>
    <name evidence="8" type="ORF">C4K68_10665</name>
</gene>
<dbReference type="CDD" id="cd07035">
    <property type="entry name" value="TPP_PYR_POX_like"/>
    <property type="match status" value="1"/>
</dbReference>
<evidence type="ECO:0000256" key="2">
    <source>
        <dbReference type="ARBA" id="ARBA00007812"/>
    </source>
</evidence>
<dbReference type="NCBIfam" id="NF005470">
    <property type="entry name" value="PRK07064.1"/>
    <property type="match status" value="1"/>
</dbReference>
<dbReference type="PROSITE" id="PS00187">
    <property type="entry name" value="TPP_ENZYMES"/>
    <property type="match status" value="1"/>
</dbReference>
<dbReference type="InterPro" id="IPR045229">
    <property type="entry name" value="TPP_enz"/>
</dbReference>
<comment type="similarity">
    <text evidence="2 4">Belongs to the TPP enzyme family.</text>
</comment>
<dbReference type="InterPro" id="IPR011766">
    <property type="entry name" value="TPP_enzyme_TPP-bd"/>
</dbReference>
<dbReference type="Pfam" id="PF02775">
    <property type="entry name" value="TPP_enzyme_C"/>
    <property type="match status" value="1"/>
</dbReference>
<comment type="cofactor">
    <cofactor evidence="1">
        <name>thiamine diphosphate</name>
        <dbReference type="ChEBI" id="CHEBI:58937"/>
    </cofactor>
</comment>
<accession>A0A2S5KST0</accession>
<evidence type="ECO:0000259" key="6">
    <source>
        <dbReference type="Pfam" id="PF02775"/>
    </source>
</evidence>
<dbReference type="Gene3D" id="3.40.50.970">
    <property type="match status" value="2"/>
</dbReference>
<feature type="domain" description="Thiamine pyrophosphate enzyme central" evidence="5">
    <location>
        <begin position="207"/>
        <end position="336"/>
    </location>
</feature>
<protein>
    <submittedName>
        <fullName evidence="8">Thiamine pyrophosphate-binding protein</fullName>
    </submittedName>
</protein>
<evidence type="ECO:0000256" key="1">
    <source>
        <dbReference type="ARBA" id="ARBA00001964"/>
    </source>
</evidence>
<dbReference type="GO" id="GO:0000287">
    <property type="term" value="F:magnesium ion binding"/>
    <property type="evidence" value="ECO:0007669"/>
    <property type="project" value="InterPro"/>
</dbReference>
<comment type="caution">
    <text evidence="8">The sequence shown here is derived from an EMBL/GenBank/DDBJ whole genome shotgun (WGS) entry which is preliminary data.</text>
</comment>
<dbReference type="Proteomes" id="UP000238196">
    <property type="component" value="Unassembled WGS sequence"/>
</dbReference>
<dbReference type="SUPFAM" id="SSF52518">
    <property type="entry name" value="Thiamin diphosphate-binding fold (THDP-binding)"/>
    <property type="match status" value="2"/>
</dbReference>
<evidence type="ECO:0000313" key="9">
    <source>
        <dbReference type="Proteomes" id="UP000238196"/>
    </source>
</evidence>
<dbReference type="AlphaFoldDB" id="A0A2S5KST0"/>
<keyword evidence="3 4" id="KW-0786">Thiamine pyrophosphate</keyword>
<evidence type="ECO:0000313" key="8">
    <source>
        <dbReference type="EMBL" id="PPC77326.1"/>
    </source>
</evidence>
<dbReference type="GO" id="GO:0003984">
    <property type="term" value="F:acetolactate synthase activity"/>
    <property type="evidence" value="ECO:0007669"/>
    <property type="project" value="TreeGrafter"/>
</dbReference>
<dbReference type="PANTHER" id="PTHR18968:SF13">
    <property type="entry name" value="ACETOLACTATE SYNTHASE CATALYTIC SUBUNIT, MITOCHONDRIAL"/>
    <property type="match status" value="1"/>
</dbReference>
<dbReference type="GO" id="GO:0030976">
    <property type="term" value="F:thiamine pyrophosphate binding"/>
    <property type="evidence" value="ECO:0007669"/>
    <property type="project" value="InterPro"/>
</dbReference>
<dbReference type="InterPro" id="IPR000399">
    <property type="entry name" value="TPP-bd_CS"/>
</dbReference>
<dbReference type="InterPro" id="IPR029035">
    <property type="entry name" value="DHS-like_NAD/FAD-binding_dom"/>
</dbReference>
<reference evidence="8 9" key="1">
    <citation type="submission" date="2018-02" db="EMBL/GenBank/DDBJ databases">
        <title>novel marine gammaproteobacteria from coastal saline agro ecosystem.</title>
        <authorList>
            <person name="Krishnan R."/>
            <person name="Ramesh Kumar N."/>
        </authorList>
    </citation>
    <scope>NUCLEOTIDE SEQUENCE [LARGE SCALE GENOMIC DNA]</scope>
    <source>
        <strain evidence="8 9">228</strain>
    </source>
</reference>
<evidence type="ECO:0000256" key="3">
    <source>
        <dbReference type="ARBA" id="ARBA00023052"/>
    </source>
</evidence>
<dbReference type="InterPro" id="IPR012001">
    <property type="entry name" value="Thiamin_PyroP_enz_TPP-bd_dom"/>
</dbReference>
<evidence type="ECO:0000256" key="4">
    <source>
        <dbReference type="RuleBase" id="RU362132"/>
    </source>
</evidence>
<dbReference type="EMBL" id="PRLP01000034">
    <property type="protein sequence ID" value="PPC77326.1"/>
    <property type="molecule type" value="Genomic_DNA"/>
</dbReference>
<dbReference type="GO" id="GO:0005948">
    <property type="term" value="C:acetolactate synthase complex"/>
    <property type="evidence" value="ECO:0007669"/>
    <property type="project" value="TreeGrafter"/>
</dbReference>
<dbReference type="InterPro" id="IPR029061">
    <property type="entry name" value="THDP-binding"/>
</dbReference>
<dbReference type="CDD" id="cd00568">
    <property type="entry name" value="TPP_enzymes"/>
    <property type="match status" value="1"/>
</dbReference>
<feature type="domain" description="Thiamine pyrophosphate enzyme N-terminal TPP-binding" evidence="7">
    <location>
        <begin position="18"/>
        <end position="136"/>
    </location>
</feature>